<evidence type="ECO:0000313" key="1">
    <source>
        <dbReference type="EMBL" id="KAH0462126.1"/>
    </source>
</evidence>
<proteinExistence type="predicted"/>
<organism evidence="1 2">
    <name type="scientific">Dendrobium chrysotoxum</name>
    <name type="common">Orchid</name>
    <dbReference type="NCBI Taxonomy" id="161865"/>
    <lineage>
        <taxon>Eukaryota</taxon>
        <taxon>Viridiplantae</taxon>
        <taxon>Streptophyta</taxon>
        <taxon>Embryophyta</taxon>
        <taxon>Tracheophyta</taxon>
        <taxon>Spermatophyta</taxon>
        <taxon>Magnoliopsida</taxon>
        <taxon>Liliopsida</taxon>
        <taxon>Asparagales</taxon>
        <taxon>Orchidaceae</taxon>
        <taxon>Epidendroideae</taxon>
        <taxon>Malaxideae</taxon>
        <taxon>Dendrobiinae</taxon>
        <taxon>Dendrobium</taxon>
    </lineage>
</organism>
<protein>
    <submittedName>
        <fullName evidence="1">Uncharacterized protein</fullName>
    </submittedName>
</protein>
<keyword evidence="2" id="KW-1185">Reference proteome</keyword>
<dbReference type="Proteomes" id="UP000775213">
    <property type="component" value="Unassembled WGS sequence"/>
</dbReference>
<gene>
    <name evidence="1" type="ORF">IEQ34_009701</name>
</gene>
<name>A0AAV7H153_DENCH</name>
<comment type="caution">
    <text evidence="1">The sequence shown here is derived from an EMBL/GenBank/DDBJ whole genome shotgun (WGS) entry which is preliminary data.</text>
</comment>
<accession>A0AAV7H153</accession>
<sequence length="113" mass="12770">MRYREMNEGGVRVNPLIAPTSRFKEMSEQLSSFERRVASFGNKPREVGPDSEAVNTLKFSPMIEKAVIIKYALELNRMITLCRSQKEQFIAGVMNNIERPNNGEYEAVVAATA</sequence>
<evidence type="ECO:0000313" key="2">
    <source>
        <dbReference type="Proteomes" id="UP000775213"/>
    </source>
</evidence>
<dbReference type="EMBL" id="JAGFBR010000009">
    <property type="protein sequence ID" value="KAH0462126.1"/>
    <property type="molecule type" value="Genomic_DNA"/>
</dbReference>
<reference evidence="1 2" key="1">
    <citation type="journal article" date="2021" name="Hortic Res">
        <title>Chromosome-scale assembly of the Dendrobium chrysotoxum genome enhances the understanding of orchid evolution.</title>
        <authorList>
            <person name="Zhang Y."/>
            <person name="Zhang G.Q."/>
            <person name="Zhang D."/>
            <person name="Liu X.D."/>
            <person name="Xu X.Y."/>
            <person name="Sun W.H."/>
            <person name="Yu X."/>
            <person name="Zhu X."/>
            <person name="Wang Z.W."/>
            <person name="Zhao X."/>
            <person name="Zhong W.Y."/>
            <person name="Chen H."/>
            <person name="Yin W.L."/>
            <person name="Huang T."/>
            <person name="Niu S.C."/>
            <person name="Liu Z.J."/>
        </authorList>
    </citation>
    <scope>NUCLEOTIDE SEQUENCE [LARGE SCALE GENOMIC DNA]</scope>
    <source>
        <strain evidence="1">Lindl</strain>
    </source>
</reference>
<dbReference type="AlphaFoldDB" id="A0AAV7H153"/>